<accession>A0AA97PJM4</accession>
<feature type="compositionally biased region" description="Polar residues" evidence="1">
    <location>
        <begin position="104"/>
        <end position="121"/>
    </location>
</feature>
<protein>
    <submittedName>
        <fullName evidence="2">Uncharacterized protein</fullName>
    </submittedName>
</protein>
<feature type="region of interest" description="Disordered" evidence="1">
    <location>
        <begin position="551"/>
        <end position="573"/>
    </location>
</feature>
<evidence type="ECO:0000313" key="2">
    <source>
        <dbReference type="EMBL" id="ELQ36893.1"/>
    </source>
</evidence>
<organism evidence="2">
    <name type="scientific">Pyricularia oryzae (strain Y34)</name>
    <name type="common">Rice blast fungus</name>
    <name type="synonym">Magnaporthe oryzae</name>
    <dbReference type="NCBI Taxonomy" id="1143189"/>
    <lineage>
        <taxon>Eukaryota</taxon>
        <taxon>Fungi</taxon>
        <taxon>Dikarya</taxon>
        <taxon>Ascomycota</taxon>
        <taxon>Pezizomycotina</taxon>
        <taxon>Sordariomycetes</taxon>
        <taxon>Sordariomycetidae</taxon>
        <taxon>Magnaporthales</taxon>
        <taxon>Pyriculariaceae</taxon>
        <taxon>Pyricularia</taxon>
    </lineage>
</organism>
<gene>
    <name evidence="2" type="ORF">OOU_Y34scaffold00626g9</name>
</gene>
<feature type="region of interest" description="Disordered" evidence="1">
    <location>
        <begin position="97"/>
        <end position="208"/>
    </location>
</feature>
<dbReference type="EMBL" id="JH793773">
    <property type="protein sequence ID" value="ELQ36893.1"/>
    <property type="molecule type" value="Genomic_DNA"/>
</dbReference>
<name>A0AA97PJM4_PYRO3</name>
<feature type="region of interest" description="Disordered" evidence="1">
    <location>
        <begin position="455"/>
        <end position="493"/>
    </location>
</feature>
<feature type="region of interest" description="Disordered" evidence="1">
    <location>
        <begin position="1"/>
        <end position="22"/>
    </location>
</feature>
<feature type="region of interest" description="Disordered" evidence="1">
    <location>
        <begin position="624"/>
        <end position="682"/>
    </location>
</feature>
<evidence type="ECO:0000256" key="1">
    <source>
        <dbReference type="SAM" id="MobiDB-lite"/>
    </source>
</evidence>
<proteinExistence type="predicted"/>
<dbReference type="AlphaFoldDB" id="A0AA97PJM4"/>
<dbReference type="Proteomes" id="UP000011086">
    <property type="component" value="Unassembled WGS sequence"/>
</dbReference>
<feature type="compositionally biased region" description="Polar residues" evidence="1">
    <location>
        <begin position="178"/>
        <end position="204"/>
    </location>
</feature>
<feature type="compositionally biased region" description="Pro residues" evidence="1">
    <location>
        <begin position="1"/>
        <end position="10"/>
    </location>
</feature>
<sequence length="850" mass="92379">MTIRPLPAPASPQEASDVSHPAEQAMHDNTSDLSTLAYFLGGSHQYPPGTTAPDQDYAATWCPRLMPVQAPIMPWPSSGQQQCESPLDIVHEGEVSYEFPTPTPTSAHEYTYHSNPHPNIQTSRRGSNPRSSTRPSTSTVPSPLTNTSPQSFGKPPKRSSSTERRDSSSRNAKRSRRCNTTGTISSNKNSSTGCDATTDPSSSSQRKRRRFACPYKVYEPHLSCFLEGRRNQSGGCESIYRLKQHFKRVHKRTFRCERCWKHEETLRGLDEHRAANACQPKDLAATERFMDEEHEALVDAPLGNRSEEEYWWDMFTMLIPGMAEADPGWMRQKDTKRCTPKIKDHQDARTTQNITAQLLPNLGGIDTALATPAMLGESTFSSGMPGETASMKGVFDSNAESTASFLGLGTLATETPLFPSFPAASAATTALTSPARSLGHSPHLQWAQQAIGEQSSPALPPHVQGDFHFPDNDDAIKQQQQQQHSEDEMEAGRQAAYQRIQGLLVAALAGEMPGRARALVAQAVRELDGIQTWGATQEEAAAKERGLVRPVTVPQQQKHSSHAETSRANRIKKRTELVGGRRLWLVPAVLEKDEQANFCDHQDAPADDLGQEREGLEQRRVRCRVLEDDREGGHGRDAQDQAGKRRPPPDLEGQRAEDGEELGRRREPDPAAGPNEGRSMGAHASLCDLDGAAVGVEGGKDAQGAGDGEQDRARGQGRRPYRLGDGRKEAKDAVGDKRHAAHDEQHGHDPVHVLVGVDGEHAHDSAVGRGLELDDELGPGLVQGVGGAVGLGPVEAGEDGSLLSFLLAVLLVRQVVDDLDDALGLLVANVVAAVSVLLLPLSRCNVAPVW</sequence>
<reference evidence="2" key="1">
    <citation type="journal article" date="2012" name="PLoS Genet.">
        <title>Comparative analysis of the genomes of two field isolates of the rice blast fungus Magnaporthe oryzae.</title>
        <authorList>
            <person name="Xue M."/>
            <person name="Yang J."/>
            <person name="Li Z."/>
            <person name="Hu S."/>
            <person name="Yao N."/>
            <person name="Dean R.A."/>
            <person name="Zhao W."/>
            <person name="Shen M."/>
            <person name="Zhang H."/>
            <person name="Li C."/>
            <person name="Liu L."/>
            <person name="Cao L."/>
            <person name="Xu X."/>
            <person name="Xing Y."/>
            <person name="Hsiang T."/>
            <person name="Zhang Z."/>
            <person name="Xu J.R."/>
            <person name="Peng Y.L."/>
        </authorList>
    </citation>
    <scope>NUCLEOTIDE SEQUENCE</scope>
    <source>
        <strain evidence="2">Y34</strain>
    </source>
</reference>
<feature type="compositionally biased region" description="Low complexity" evidence="1">
    <location>
        <begin position="122"/>
        <end position="149"/>
    </location>
</feature>
<feature type="compositionally biased region" description="Basic and acidic residues" evidence="1">
    <location>
        <begin position="722"/>
        <end position="746"/>
    </location>
</feature>
<feature type="region of interest" description="Disordered" evidence="1">
    <location>
        <begin position="695"/>
        <end position="746"/>
    </location>
</feature>
<feature type="compositionally biased region" description="Basic and acidic residues" evidence="1">
    <location>
        <begin position="624"/>
        <end position="669"/>
    </location>
</feature>